<reference evidence="1 2" key="1">
    <citation type="journal article" date="2018" name="Sci. Rep.">
        <title>Genomic signatures of local adaptation to the degree of environmental predictability in rotifers.</title>
        <authorList>
            <person name="Franch-Gras L."/>
            <person name="Hahn C."/>
            <person name="Garcia-Roger E.M."/>
            <person name="Carmona M.J."/>
            <person name="Serra M."/>
            <person name="Gomez A."/>
        </authorList>
    </citation>
    <scope>NUCLEOTIDE SEQUENCE [LARGE SCALE GENOMIC DNA]</scope>
    <source>
        <strain evidence="1">HYR1</strain>
    </source>
</reference>
<gene>
    <name evidence="1" type="ORF">BpHYR1_006343</name>
</gene>
<comment type="caution">
    <text evidence="1">The sequence shown here is derived from an EMBL/GenBank/DDBJ whole genome shotgun (WGS) entry which is preliminary data.</text>
</comment>
<protein>
    <submittedName>
        <fullName evidence="1">Uncharacterized protein</fullName>
    </submittedName>
</protein>
<keyword evidence="2" id="KW-1185">Reference proteome</keyword>
<dbReference type="EMBL" id="REGN01003329">
    <property type="protein sequence ID" value="RNA23210.1"/>
    <property type="molecule type" value="Genomic_DNA"/>
</dbReference>
<name>A0A3M7RIJ2_BRAPC</name>
<sequence length="235" mass="27556">MLENDKQNQTLSPKISILVTNESNETKFKKEQLKLFRNIEPLFTANNHNWNYRKCLSRLNLNDIRPELRIPPSNVKQLGSPVKLKKKSLLNLNSKNLQLRASNSNLYKSSSSLNALDLEMVDTFSIGSFDRYSFYSLYSTNDLESKDFIRTENSLNNESMHLEAKNNQPLDKQFIAKYVFKQSCFSQMCRTILRSNKFFHVFDVCESLYVEERLQNLNTRYSNFAYGKLLFTQKI</sequence>
<dbReference type="Proteomes" id="UP000276133">
    <property type="component" value="Unassembled WGS sequence"/>
</dbReference>
<dbReference type="AlphaFoldDB" id="A0A3M7RIJ2"/>
<organism evidence="1 2">
    <name type="scientific">Brachionus plicatilis</name>
    <name type="common">Marine rotifer</name>
    <name type="synonym">Brachionus muelleri</name>
    <dbReference type="NCBI Taxonomy" id="10195"/>
    <lineage>
        <taxon>Eukaryota</taxon>
        <taxon>Metazoa</taxon>
        <taxon>Spiralia</taxon>
        <taxon>Gnathifera</taxon>
        <taxon>Rotifera</taxon>
        <taxon>Eurotatoria</taxon>
        <taxon>Monogononta</taxon>
        <taxon>Pseudotrocha</taxon>
        <taxon>Ploima</taxon>
        <taxon>Brachionidae</taxon>
        <taxon>Brachionus</taxon>
    </lineage>
</organism>
<accession>A0A3M7RIJ2</accession>
<proteinExistence type="predicted"/>
<evidence type="ECO:0000313" key="2">
    <source>
        <dbReference type="Proteomes" id="UP000276133"/>
    </source>
</evidence>
<evidence type="ECO:0000313" key="1">
    <source>
        <dbReference type="EMBL" id="RNA23210.1"/>
    </source>
</evidence>